<dbReference type="InParanoid" id="D6RNS2"/>
<dbReference type="VEuPathDB" id="FungiDB:CC1G_14909"/>
<evidence type="ECO:0000256" key="1">
    <source>
        <dbReference type="SAM" id="MobiDB-lite"/>
    </source>
</evidence>
<dbReference type="GeneID" id="9378685"/>
<evidence type="ECO:0000313" key="2">
    <source>
        <dbReference type="EMBL" id="EFI27438.1"/>
    </source>
</evidence>
<proteinExistence type="predicted"/>
<dbReference type="EMBL" id="AACS02000007">
    <property type="protein sequence ID" value="EFI27438.1"/>
    <property type="molecule type" value="Genomic_DNA"/>
</dbReference>
<dbReference type="KEGG" id="cci:CC1G_14909"/>
<keyword evidence="3" id="KW-1185">Reference proteome</keyword>
<organism evidence="2 3">
    <name type="scientific">Coprinopsis cinerea (strain Okayama-7 / 130 / ATCC MYA-4618 / FGSC 9003)</name>
    <name type="common">Inky cap fungus</name>
    <name type="synonym">Hormographiella aspergillata</name>
    <dbReference type="NCBI Taxonomy" id="240176"/>
    <lineage>
        <taxon>Eukaryota</taxon>
        <taxon>Fungi</taxon>
        <taxon>Dikarya</taxon>
        <taxon>Basidiomycota</taxon>
        <taxon>Agaricomycotina</taxon>
        <taxon>Agaricomycetes</taxon>
        <taxon>Agaricomycetidae</taxon>
        <taxon>Agaricales</taxon>
        <taxon>Agaricineae</taxon>
        <taxon>Psathyrellaceae</taxon>
        <taxon>Coprinopsis</taxon>
    </lineage>
</organism>
<name>D6RNS2_COPC7</name>
<feature type="region of interest" description="Disordered" evidence="1">
    <location>
        <begin position="40"/>
        <end position="107"/>
    </location>
</feature>
<sequence length="107" mass="11310">MLLTTSTIHHPLSLVCPGRPLEMVEPALQEEALDPLAAVLPPQESGSDMNKDDSNYEGTLAPHSILQHEASCGGSEETLTRQYSIGAEPPGTSADGDMEQAGHMLAD</sequence>
<dbReference type="AlphaFoldDB" id="D6RNS2"/>
<reference evidence="2 3" key="1">
    <citation type="journal article" date="2010" name="Proc. Natl. Acad. Sci. U.S.A.">
        <title>Insights into evolution of multicellular fungi from the assembled chromosomes of the mushroom Coprinopsis cinerea (Coprinus cinereus).</title>
        <authorList>
            <person name="Stajich J.E."/>
            <person name="Wilke S.K."/>
            <person name="Ahren D."/>
            <person name="Au C.H."/>
            <person name="Birren B.W."/>
            <person name="Borodovsky M."/>
            <person name="Burns C."/>
            <person name="Canback B."/>
            <person name="Casselton L.A."/>
            <person name="Cheng C.K."/>
            <person name="Deng J."/>
            <person name="Dietrich F.S."/>
            <person name="Fargo D.C."/>
            <person name="Farman M.L."/>
            <person name="Gathman A.C."/>
            <person name="Goldberg J."/>
            <person name="Guigo R."/>
            <person name="Hoegger P.J."/>
            <person name="Hooker J.B."/>
            <person name="Huggins A."/>
            <person name="James T.Y."/>
            <person name="Kamada T."/>
            <person name="Kilaru S."/>
            <person name="Kodira C."/>
            <person name="Kues U."/>
            <person name="Kupfer D."/>
            <person name="Kwan H.S."/>
            <person name="Lomsadze A."/>
            <person name="Li W."/>
            <person name="Lilly W.W."/>
            <person name="Ma L.J."/>
            <person name="Mackey A.J."/>
            <person name="Manning G."/>
            <person name="Martin F."/>
            <person name="Muraguchi H."/>
            <person name="Natvig D.O."/>
            <person name="Palmerini H."/>
            <person name="Ramesh M.A."/>
            <person name="Rehmeyer C.J."/>
            <person name="Roe B.A."/>
            <person name="Shenoy N."/>
            <person name="Stanke M."/>
            <person name="Ter-Hovhannisyan V."/>
            <person name="Tunlid A."/>
            <person name="Velagapudi R."/>
            <person name="Vision T.J."/>
            <person name="Zeng Q."/>
            <person name="Zolan M.E."/>
            <person name="Pukkila P.J."/>
        </authorList>
    </citation>
    <scope>NUCLEOTIDE SEQUENCE [LARGE SCALE GENOMIC DNA]</scope>
    <source>
        <strain evidence="3">Okayama-7 / 130 / ATCC MYA-4618 / FGSC 9003</strain>
    </source>
</reference>
<dbReference type="RefSeq" id="XP_002910932.1">
    <property type="nucleotide sequence ID" value="XM_002910886.1"/>
</dbReference>
<comment type="caution">
    <text evidence="2">The sequence shown here is derived from an EMBL/GenBank/DDBJ whole genome shotgun (WGS) entry which is preliminary data.</text>
</comment>
<accession>D6RNS2</accession>
<gene>
    <name evidence="2" type="ORF">CC1G_14909</name>
</gene>
<dbReference type="Proteomes" id="UP000001861">
    <property type="component" value="Unassembled WGS sequence"/>
</dbReference>
<evidence type="ECO:0000313" key="3">
    <source>
        <dbReference type="Proteomes" id="UP000001861"/>
    </source>
</evidence>
<dbReference type="HOGENOM" id="CLU_2209894_0_0_1"/>
<protein>
    <submittedName>
        <fullName evidence="2">Uncharacterized protein</fullName>
    </submittedName>
</protein>